<protein>
    <submittedName>
        <fullName evidence="5">Uncharacterized protein</fullName>
    </submittedName>
</protein>
<accession>A0A381WVU5</accession>
<organism evidence="5">
    <name type="scientific">marine metagenome</name>
    <dbReference type="NCBI Taxonomy" id="408172"/>
    <lineage>
        <taxon>unclassified sequences</taxon>
        <taxon>metagenomes</taxon>
        <taxon>ecological metagenomes</taxon>
    </lineage>
</organism>
<dbReference type="GO" id="GO:0004252">
    <property type="term" value="F:serine-type endopeptidase activity"/>
    <property type="evidence" value="ECO:0007669"/>
    <property type="project" value="InterPro"/>
</dbReference>
<evidence type="ECO:0000256" key="1">
    <source>
        <dbReference type="ARBA" id="ARBA00010541"/>
    </source>
</evidence>
<dbReference type="InterPro" id="IPR001940">
    <property type="entry name" value="Peptidase_S1C"/>
</dbReference>
<dbReference type="Pfam" id="PF13365">
    <property type="entry name" value="Trypsin_2"/>
    <property type="match status" value="1"/>
</dbReference>
<comment type="similarity">
    <text evidence="1">Belongs to the peptidase S1C family.</text>
</comment>
<feature type="region of interest" description="Disordered" evidence="4">
    <location>
        <begin position="152"/>
        <end position="180"/>
    </location>
</feature>
<dbReference type="InterPro" id="IPR009003">
    <property type="entry name" value="Peptidase_S1_PA"/>
</dbReference>
<name>A0A381WVU5_9ZZZZ</name>
<dbReference type="PANTHER" id="PTHR43343:SF3">
    <property type="entry name" value="PROTEASE DO-LIKE 8, CHLOROPLASTIC"/>
    <property type="match status" value="1"/>
</dbReference>
<evidence type="ECO:0000256" key="2">
    <source>
        <dbReference type="ARBA" id="ARBA00022670"/>
    </source>
</evidence>
<dbReference type="InterPro" id="IPR011990">
    <property type="entry name" value="TPR-like_helical_dom_sf"/>
</dbReference>
<keyword evidence="3" id="KW-0378">Hydrolase</keyword>
<dbReference type="PROSITE" id="PS50005">
    <property type="entry name" value="TPR"/>
    <property type="match status" value="2"/>
</dbReference>
<dbReference type="Gene3D" id="1.25.40.10">
    <property type="entry name" value="Tetratricopeptide repeat domain"/>
    <property type="match status" value="1"/>
</dbReference>
<dbReference type="InterPro" id="IPR051201">
    <property type="entry name" value="Chloro_Bact_Ser_Proteases"/>
</dbReference>
<dbReference type="SUPFAM" id="SSF50494">
    <property type="entry name" value="Trypsin-like serine proteases"/>
    <property type="match status" value="1"/>
</dbReference>
<dbReference type="PROSITE" id="PS50293">
    <property type="entry name" value="TPR_REGION"/>
    <property type="match status" value="2"/>
</dbReference>
<feature type="compositionally biased region" description="Basic and acidic residues" evidence="4">
    <location>
        <begin position="152"/>
        <end position="169"/>
    </location>
</feature>
<keyword evidence="2" id="KW-0645">Protease</keyword>
<dbReference type="InterPro" id="IPR043504">
    <property type="entry name" value="Peptidase_S1_PA_chymotrypsin"/>
</dbReference>
<dbReference type="GO" id="GO:0006508">
    <property type="term" value="P:proteolysis"/>
    <property type="evidence" value="ECO:0007669"/>
    <property type="project" value="UniProtKB-KW"/>
</dbReference>
<dbReference type="PRINTS" id="PR00834">
    <property type="entry name" value="PROTEASES2C"/>
</dbReference>
<dbReference type="Gene3D" id="2.40.10.10">
    <property type="entry name" value="Trypsin-like serine proteases"/>
    <property type="match status" value="2"/>
</dbReference>
<dbReference type="EMBL" id="UINC01013051">
    <property type="protein sequence ID" value="SVA56624.1"/>
    <property type="molecule type" value="Genomic_DNA"/>
</dbReference>
<reference evidence="5" key="1">
    <citation type="submission" date="2018-05" db="EMBL/GenBank/DDBJ databases">
        <authorList>
            <person name="Lanie J.A."/>
            <person name="Ng W.-L."/>
            <person name="Kazmierczak K.M."/>
            <person name="Andrzejewski T.M."/>
            <person name="Davidsen T.M."/>
            <person name="Wayne K.J."/>
            <person name="Tettelin H."/>
            <person name="Glass J.I."/>
            <person name="Rusch D."/>
            <person name="Podicherti R."/>
            <person name="Tsui H.-C.T."/>
            <person name="Winkler M.E."/>
        </authorList>
    </citation>
    <scope>NUCLEOTIDE SEQUENCE</scope>
</reference>
<dbReference type="Pfam" id="PF13414">
    <property type="entry name" value="TPR_11"/>
    <property type="match status" value="1"/>
</dbReference>
<evidence type="ECO:0000256" key="4">
    <source>
        <dbReference type="SAM" id="MobiDB-lite"/>
    </source>
</evidence>
<dbReference type="PANTHER" id="PTHR43343">
    <property type="entry name" value="PEPTIDASE S12"/>
    <property type="match status" value="1"/>
</dbReference>
<dbReference type="SUPFAM" id="SSF48452">
    <property type="entry name" value="TPR-like"/>
    <property type="match status" value="1"/>
</dbReference>
<evidence type="ECO:0000256" key="3">
    <source>
        <dbReference type="ARBA" id="ARBA00022801"/>
    </source>
</evidence>
<dbReference type="AlphaFoldDB" id="A0A381WVU5"/>
<sequence length="403" mass="43579">MLVDPVLKKSLSILSDDQVHAKACDINGLWNLVEGSYPYVNEAKRRGLKCFAGFVRPGRDASTLNNLGIAYSNEGQYQKAIASYQAAIRVDQNFFQAHYNLALTYSKLGSNDKAIAEYKEALRINPGLTVARNKLDELGQNTTDERLAGEQNLFKENKQRRQAQIEKEPSSQPPEEQTFQSETGSGFFVSKIGHVITNAHVVDGCNRVMVGGNANKQVSAEIVSSDKSNDLALLKLSSLEMASAESKSLIQKLSIVVVPLASKGLLRSEDVRLGEKVLVAGYPFGDTLSNTIKVTAGIVSAVRGLSDDSGQFQLDAAVQPGNSGGPIYDSGGNIVGVVVSQLNKRAFGSLVENVNFGVKASTVRQFLVSNGLPLKKSQRIEEKSTEQLAEIAQNQALMVKCLQ</sequence>
<dbReference type="SMART" id="SM00028">
    <property type="entry name" value="TPR"/>
    <property type="match status" value="2"/>
</dbReference>
<gene>
    <name evidence="5" type="ORF">METZ01_LOCUS109478</name>
</gene>
<proteinExistence type="inferred from homology"/>
<evidence type="ECO:0000313" key="5">
    <source>
        <dbReference type="EMBL" id="SVA56624.1"/>
    </source>
</evidence>
<dbReference type="InterPro" id="IPR019734">
    <property type="entry name" value="TPR_rpt"/>
</dbReference>